<feature type="site" description="Transition state stabilizer" evidence="7">
    <location>
        <position position="19"/>
    </location>
</feature>
<dbReference type="SUPFAM" id="SSF52304">
    <property type="entry name" value="Type II 3-dehydroquinate dehydratase"/>
    <property type="match status" value="1"/>
</dbReference>
<keyword evidence="7" id="KW-0057">Aromatic amino acid biosynthesis</keyword>
<dbReference type="EMBL" id="JBIAQY010000010">
    <property type="protein sequence ID" value="MFF3571524.1"/>
    <property type="molecule type" value="Genomic_DNA"/>
</dbReference>
<comment type="function">
    <text evidence="7">Catalyzes a trans-dehydration via an enolate intermediate.</text>
</comment>
<dbReference type="Gene3D" id="3.40.50.9100">
    <property type="entry name" value="Dehydroquinase, class II"/>
    <property type="match status" value="1"/>
</dbReference>
<dbReference type="CDD" id="cd00466">
    <property type="entry name" value="DHQase_II"/>
    <property type="match status" value="1"/>
</dbReference>
<dbReference type="NCBIfam" id="NF003805">
    <property type="entry name" value="PRK05395.1-2"/>
    <property type="match status" value="1"/>
</dbReference>
<evidence type="ECO:0000256" key="1">
    <source>
        <dbReference type="ARBA" id="ARBA00001864"/>
    </source>
</evidence>
<evidence type="ECO:0000256" key="4">
    <source>
        <dbReference type="ARBA" id="ARBA00011193"/>
    </source>
</evidence>
<evidence type="ECO:0000256" key="7">
    <source>
        <dbReference type="HAMAP-Rule" id="MF_00169"/>
    </source>
</evidence>
<dbReference type="HAMAP" id="MF_00169">
    <property type="entry name" value="AroQ"/>
    <property type="match status" value="1"/>
</dbReference>
<feature type="binding site" evidence="7">
    <location>
        <begin position="102"/>
        <end position="103"/>
    </location>
    <ligand>
        <name>substrate</name>
    </ligand>
</feature>
<comment type="caution">
    <text evidence="8">The sequence shown here is derived from an EMBL/GenBank/DDBJ whole genome shotgun (WGS) entry which is preliminary data.</text>
</comment>
<dbReference type="InterPro" id="IPR036441">
    <property type="entry name" value="DHquinase_II_sf"/>
</dbReference>
<evidence type="ECO:0000313" key="9">
    <source>
        <dbReference type="Proteomes" id="UP001601992"/>
    </source>
</evidence>
<feature type="binding site" evidence="7">
    <location>
        <position position="88"/>
    </location>
    <ligand>
        <name>substrate</name>
    </ligand>
</feature>
<dbReference type="Proteomes" id="UP001601992">
    <property type="component" value="Unassembled WGS sequence"/>
</dbReference>
<protein>
    <recommendedName>
        <fullName evidence="5 7">3-dehydroquinate dehydratase</fullName>
        <shortName evidence="7">3-dehydroquinase</shortName>
        <ecNumber evidence="5 7">4.2.1.10</ecNumber>
    </recommendedName>
    <alternativeName>
        <fullName evidence="7">Type II DHQase</fullName>
    </alternativeName>
</protein>
<reference evidence="8 9" key="1">
    <citation type="submission" date="2024-10" db="EMBL/GenBank/DDBJ databases">
        <title>The Natural Products Discovery Center: Release of the First 8490 Sequenced Strains for Exploring Actinobacteria Biosynthetic Diversity.</title>
        <authorList>
            <person name="Kalkreuter E."/>
            <person name="Kautsar S.A."/>
            <person name="Yang D."/>
            <person name="Bader C.D."/>
            <person name="Teijaro C.N."/>
            <person name="Fluegel L."/>
            <person name="Davis C.M."/>
            <person name="Simpson J.R."/>
            <person name="Lauterbach L."/>
            <person name="Steele A.D."/>
            <person name="Gui C."/>
            <person name="Meng S."/>
            <person name="Li G."/>
            <person name="Viehrig K."/>
            <person name="Ye F."/>
            <person name="Su P."/>
            <person name="Kiefer A.F."/>
            <person name="Nichols A."/>
            <person name="Cepeda A.J."/>
            <person name="Yan W."/>
            <person name="Fan B."/>
            <person name="Jiang Y."/>
            <person name="Adhikari A."/>
            <person name="Zheng C.-J."/>
            <person name="Schuster L."/>
            <person name="Cowan T.M."/>
            <person name="Smanski M.J."/>
            <person name="Chevrette M.G."/>
            <person name="De Carvalho L.P.S."/>
            <person name="Shen B."/>
        </authorList>
    </citation>
    <scope>NUCLEOTIDE SEQUENCE [LARGE SCALE GENOMIC DNA]</scope>
    <source>
        <strain evidence="8 9">NPDC002593</strain>
    </source>
</reference>
<feature type="binding site" evidence="7">
    <location>
        <position position="81"/>
    </location>
    <ligand>
        <name>substrate</name>
    </ligand>
</feature>
<keyword evidence="7" id="KW-0028">Amino-acid biosynthesis</keyword>
<keyword evidence="9" id="KW-1185">Reference proteome</keyword>
<evidence type="ECO:0000256" key="6">
    <source>
        <dbReference type="ARBA" id="ARBA00023239"/>
    </source>
</evidence>
<feature type="binding site" evidence="7">
    <location>
        <position position="112"/>
    </location>
    <ligand>
        <name>substrate</name>
    </ligand>
</feature>
<dbReference type="PANTHER" id="PTHR21272">
    <property type="entry name" value="CATABOLIC 3-DEHYDROQUINASE"/>
    <property type="match status" value="1"/>
</dbReference>
<keyword evidence="6 7" id="KW-0456">Lyase</keyword>
<organism evidence="8 9">
    <name type="scientific">Nocardia jiangxiensis</name>
    <dbReference type="NCBI Taxonomy" id="282685"/>
    <lineage>
        <taxon>Bacteria</taxon>
        <taxon>Bacillati</taxon>
        <taxon>Actinomycetota</taxon>
        <taxon>Actinomycetes</taxon>
        <taxon>Mycobacteriales</taxon>
        <taxon>Nocardiaceae</taxon>
        <taxon>Nocardia</taxon>
    </lineage>
</organism>
<dbReference type="RefSeq" id="WP_063713076.1">
    <property type="nucleotide sequence ID" value="NZ_JBIAQY010000010.1"/>
</dbReference>
<evidence type="ECO:0000313" key="8">
    <source>
        <dbReference type="EMBL" id="MFF3571524.1"/>
    </source>
</evidence>
<sequence length="186" mass="20481">MTTRILLLNDPNLNLLGLRDPHLYGSTPLPVVEKRLIEFATGLGVELTAAQRNSEGELVTLLQDAVDSYDGAIINPGPLSHYGLSLRDVIDVIPVPVIEVHLTNIHAREEFRRHSIISAVARGTICGLRVDGYELAIRELLTLVSRESDHGCSQDCRRRPVRVPRCGAPGSALRGRTDRSVPLCHR</sequence>
<dbReference type="GO" id="GO:0003855">
    <property type="term" value="F:3-dehydroquinate dehydratase activity"/>
    <property type="evidence" value="ECO:0007669"/>
    <property type="project" value="UniProtKB-EC"/>
</dbReference>
<dbReference type="Pfam" id="PF01220">
    <property type="entry name" value="DHquinase_II"/>
    <property type="match status" value="1"/>
</dbReference>
<gene>
    <name evidence="7" type="primary">aroQ</name>
    <name evidence="8" type="ORF">ACFYXQ_27465</name>
</gene>
<proteinExistence type="inferred from homology"/>
<comment type="similarity">
    <text evidence="3 7">Belongs to the type-II 3-dehydroquinase family.</text>
</comment>
<accession>A0ABW6S5I9</accession>
<dbReference type="PANTHER" id="PTHR21272:SF3">
    <property type="entry name" value="CATABOLIC 3-DEHYDROQUINASE"/>
    <property type="match status" value="1"/>
</dbReference>
<name>A0ABW6S5I9_9NOCA</name>
<evidence type="ECO:0000256" key="2">
    <source>
        <dbReference type="ARBA" id="ARBA00004902"/>
    </source>
</evidence>
<comment type="subunit">
    <text evidence="4 7">Homododecamer.</text>
</comment>
<feature type="binding site" evidence="7">
    <location>
        <position position="75"/>
    </location>
    <ligand>
        <name>substrate</name>
    </ligand>
</feature>
<dbReference type="EC" id="4.2.1.10" evidence="5 7"/>
<dbReference type="InterPro" id="IPR001874">
    <property type="entry name" value="DHquinase_II"/>
</dbReference>
<feature type="active site" description="Proton acceptor" evidence="7">
    <location>
        <position position="24"/>
    </location>
</feature>
<dbReference type="NCBIfam" id="NF003807">
    <property type="entry name" value="PRK05395.1-4"/>
    <property type="match status" value="1"/>
</dbReference>
<evidence type="ECO:0000256" key="3">
    <source>
        <dbReference type="ARBA" id="ARBA00011037"/>
    </source>
</evidence>
<feature type="active site" description="Proton donor" evidence="7">
    <location>
        <position position="101"/>
    </location>
</feature>
<comment type="pathway">
    <text evidence="2 7">Metabolic intermediate biosynthesis; chorismate biosynthesis; chorismate from D-erythrose 4-phosphate and phosphoenolpyruvate: step 3/7.</text>
</comment>
<evidence type="ECO:0000256" key="5">
    <source>
        <dbReference type="ARBA" id="ARBA00012060"/>
    </source>
</evidence>
<comment type="catalytic activity">
    <reaction evidence="1 7">
        <text>3-dehydroquinate = 3-dehydroshikimate + H2O</text>
        <dbReference type="Rhea" id="RHEA:21096"/>
        <dbReference type="ChEBI" id="CHEBI:15377"/>
        <dbReference type="ChEBI" id="CHEBI:16630"/>
        <dbReference type="ChEBI" id="CHEBI:32364"/>
        <dbReference type="EC" id="4.2.1.10"/>
    </reaction>
</comment>